<reference evidence="3 4" key="1">
    <citation type="submission" date="2016-07" db="EMBL/GenBank/DDBJ databases">
        <title>Pervasive Adenine N6-methylation of Active Genes in Fungi.</title>
        <authorList>
            <consortium name="DOE Joint Genome Institute"/>
            <person name="Mondo S.J."/>
            <person name="Dannebaum R.O."/>
            <person name="Kuo R.C."/>
            <person name="Labutti K."/>
            <person name="Haridas S."/>
            <person name="Kuo A."/>
            <person name="Salamov A."/>
            <person name="Ahrendt S.R."/>
            <person name="Lipzen A."/>
            <person name="Sullivan W."/>
            <person name="Andreopoulos W.B."/>
            <person name="Clum A."/>
            <person name="Lindquist E."/>
            <person name="Daum C."/>
            <person name="Ramamoorthy G.K."/>
            <person name="Gryganskyi A."/>
            <person name="Culley D."/>
            <person name="Magnuson J.K."/>
            <person name="James T.Y."/>
            <person name="O'Malley M.A."/>
            <person name="Stajich J.E."/>
            <person name="Spatafora J.W."/>
            <person name="Visel A."/>
            <person name="Grigoriev I.V."/>
        </authorList>
    </citation>
    <scope>NUCLEOTIDE SEQUENCE [LARGE SCALE GENOMIC DNA]</scope>
    <source>
        <strain evidence="3 4">CBS 115471</strain>
    </source>
</reference>
<name>A0A1Y2AAB2_9PLEO</name>
<keyword evidence="4" id="KW-1185">Reference proteome</keyword>
<protein>
    <recommendedName>
        <fullName evidence="2">DUF6594 domain-containing protein</fullName>
    </recommendedName>
</protein>
<dbReference type="AlphaFoldDB" id="A0A1Y2AAB2"/>
<keyword evidence="1" id="KW-0812">Transmembrane</keyword>
<feature type="transmembrane region" description="Helical" evidence="1">
    <location>
        <begin position="281"/>
        <end position="299"/>
    </location>
</feature>
<feature type="transmembrane region" description="Helical" evidence="1">
    <location>
        <begin position="221"/>
        <end position="243"/>
    </location>
</feature>
<feature type="transmembrane region" description="Helical" evidence="1">
    <location>
        <begin position="252"/>
        <end position="269"/>
    </location>
</feature>
<organism evidence="3 4">
    <name type="scientific">Clohesyomyces aquaticus</name>
    <dbReference type="NCBI Taxonomy" id="1231657"/>
    <lineage>
        <taxon>Eukaryota</taxon>
        <taxon>Fungi</taxon>
        <taxon>Dikarya</taxon>
        <taxon>Ascomycota</taxon>
        <taxon>Pezizomycotina</taxon>
        <taxon>Dothideomycetes</taxon>
        <taxon>Pleosporomycetidae</taxon>
        <taxon>Pleosporales</taxon>
        <taxon>Lindgomycetaceae</taxon>
        <taxon>Clohesyomyces</taxon>
    </lineage>
</organism>
<dbReference type="Proteomes" id="UP000193144">
    <property type="component" value="Unassembled WGS sequence"/>
</dbReference>
<sequence>MSPNDMQGPRQPPTVASHIWALIDHTGPAELDHDAAVHPEGDVRQRFMSLRYSLSQYVEWRVLRKRHEYNEFVREVKERKINPDAEHVCKRYEKLMLELDKELEWSSRTYERDSRMVMAPTVSPYHMDKVLRYQLHKEGKELLAPNGLDRSFYGFEGEAIPSDLTASRGVEDDIFRHLIIHKLLEPFGTRVLTPIQQFGDKILKRETTEQPQGIRGRTLDIMVNALECLLSVIWFAGSVILVYNQHSMKNRIMASTFSALAFPVCLVFLSREAVRICTLTAGFWAVLVVFMGNAGCISCQK</sequence>
<feature type="domain" description="DUF6594" evidence="2">
    <location>
        <begin position="86"/>
        <end position="288"/>
    </location>
</feature>
<dbReference type="OrthoDB" id="3795611at2759"/>
<comment type="caution">
    <text evidence="3">The sequence shown here is derived from an EMBL/GenBank/DDBJ whole genome shotgun (WGS) entry which is preliminary data.</text>
</comment>
<keyword evidence="1" id="KW-0472">Membrane</keyword>
<evidence type="ECO:0000313" key="4">
    <source>
        <dbReference type="Proteomes" id="UP000193144"/>
    </source>
</evidence>
<evidence type="ECO:0000259" key="2">
    <source>
        <dbReference type="Pfam" id="PF20237"/>
    </source>
</evidence>
<dbReference type="InterPro" id="IPR046529">
    <property type="entry name" value="DUF6594"/>
</dbReference>
<accession>A0A1Y2AAB2</accession>
<gene>
    <name evidence="3" type="ORF">BCR34DRAFT_595422</name>
</gene>
<keyword evidence="1" id="KW-1133">Transmembrane helix</keyword>
<dbReference type="EMBL" id="MCFA01000002">
    <property type="protein sequence ID" value="ORY19456.1"/>
    <property type="molecule type" value="Genomic_DNA"/>
</dbReference>
<dbReference type="Pfam" id="PF20237">
    <property type="entry name" value="DUF6594"/>
    <property type="match status" value="1"/>
</dbReference>
<proteinExistence type="predicted"/>
<evidence type="ECO:0000313" key="3">
    <source>
        <dbReference type="EMBL" id="ORY19456.1"/>
    </source>
</evidence>
<evidence type="ECO:0000256" key="1">
    <source>
        <dbReference type="SAM" id="Phobius"/>
    </source>
</evidence>